<name>A0A817SA10_9BILA</name>
<organism evidence="4 6">
    <name type="scientific">Rotaria socialis</name>
    <dbReference type="NCBI Taxonomy" id="392032"/>
    <lineage>
        <taxon>Eukaryota</taxon>
        <taxon>Metazoa</taxon>
        <taxon>Spiralia</taxon>
        <taxon>Gnathifera</taxon>
        <taxon>Rotifera</taxon>
        <taxon>Eurotatoria</taxon>
        <taxon>Bdelloidea</taxon>
        <taxon>Philodinida</taxon>
        <taxon>Philodinidae</taxon>
        <taxon>Rotaria</taxon>
    </lineage>
</organism>
<dbReference type="Gene3D" id="3.20.20.80">
    <property type="entry name" value="Glycosidases"/>
    <property type="match status" value="2"/>
</dbReference>
<gene>
    <name evidence="5" type="ORF">HFQ381_LOCUS18542</name>
    <name evidence="4" type="ORF">LUA448_LOCUS6169</name>
</gene>
<sequence>MAETQKQEHVMKREMTSNCINEQVGKVYQCLYKNKRYGIKFAYALSSGHDIIYSSDKDLTALSSFACEHWALLFHDIEYETCQKDHNIFISFAHAQVTLVNEIYDYLNKSNDVLLFCPTGPKVISRLIIISHILSVNTVLQRRSAMWDNLNANDYDQRRS</sequence>
<dbReference type="GO" id="GO:0016231">
    <property type="term" value="F:beta-N-acetylglucosaminidase activity"/>
    <property type="evidence" value="ECO:0007669"/>
    <property type="project" value="TreeGrafter"/>
</dbReference>
<dbReference type="InterPro" id="IPR017853">
    <property type="entry name" value="GH"/>
</dbReference>
<dbReference type="EMBL" id="CAJNYD010000557">
    <property type="protein sequence ID" value="CAF3274771.1"/>
    <property type="molecule type" value="Genomic_DNA"/>
</dbReference>
<comment type="caution">
    <text evidence="4">The sequence shown here is derived from an EMBL/GenBank/DDBJ whole genome shotgun (WGS) entry which is preliminary data.</text>
</comment>
<evidence type="ECO:0000313" key="6">
    <source>
        <dbReference type="Proteomes" id="UP000663833"/>
    </source>
</evidence>
<evidence type="ECO:0000313" key="5">
    <source>
        <dbReference type="EMBL" id="CAF4378201.1"/>
    </source>
</evidence>
<protein>
    <recommendedName>
        <fullName evidence="3">GH84 domain-containing protein</fullName>
    </recommendedName>
</protein>
<dbReference type="EMBL" id="CAJOBO010001438">
    <property type="protein sequence ID" value="CAF4378201.1"/>
    <property type="molecule type" value="Genomic_DNA"/>
</dbReference>
<keyword evidence="2" id="KW-0326">Glycosidase</keyword>
<feature type="domain" description="GH84" evidence="3">
    <location>
        <begin position="1"/>
        <end position="160"/>
    </location>
</feature>
<dbReference type="PANTHER" id="PTHR13170:SF16">
    <property type="entry name" value="PROTEIN O-GLCNACASE"/>
    <property type="match status" value="1"/>
</dbReference>
<dbReference type="PROSITE" id="PS52009">
    <property type="entry name" value="GH84"/>
    <property type="match status" value="1"/>
</dbReference>
<dbReference type="InterPro" id="IPR051822">
    <property type="entry name" value="Glycosyl_Hydrolase_84"/>
</dbReference>
<evidence type="ECO:0000313" key="4">
    <source>
        <dbReference type="EMBL" id="CAF3274771.1"/>
    </source>
</evidence>
<evidence type="ECO:0000256" key="1">
    <source>
        <dbReference type="ARBA" id="ARBA00022801"/>
    </source>
</evidence>
<proteinExistence type="predicted"/>
<dbReference type="Proteomes" id="UP000663851">
    <property type="component" value="Unassembled WGS sequence"/>
</dbReference>
<accession>A0A817SA10</accession>
<dbReference type="AlphaFoldDB" id="A0A817SA10"/>
<dbReference type="Proteomes" id="UP000663833">
    <property type="component" value="Unassembled WGS sequence"/>
</dbReference>
<dbReference type="GO" id="GO:0009100">
    <property type="term" value="P:glycoprotein metabolic process"/>
    <property type="evidence" value="ECO:0007669"/>
    <property type="project" value="TreeGrafter"/>
</dbReference>
<evidence type="ECO:0000256" key="2">
    <source>
        <dbReference type="ARBA" id="ARBA00023295"/>
    </source>
</evidence>
<dbReference type="InterPro" id="IPR011496">
    <property type="entry name" value="O-GlcNAcase_cat"/>
</dbReference>
<dbReference type="SUPFAM" id="SSF51445">
    <property type="entry name" value="(Trans)glycosidases"/>
    <property type="match status" value="1"/>
</dbReference>
<reference evidence="4" key="1">
    <citation type="submission" date="2021-02" db="EMBL/GenBank/DDBJ databases">
        <authorList>
            <person name="Nowell W R."/>
        </authorList>
    </citation>
    <scope>NUCLEOTIDE SEQUENCE</scope>
</reference>
<evidence type="ECO:0000259" key="3">
    <source>
        <dbReference type="PROSITE" id="PS52009"/>
    </source>
</evidence>
<dbReference type="PANTHER" id="PTHR13170">
    <property type="entry name" value="O-GLCNACASE"/>
    <property type="match status" value="1"/>
</dbReference>
<keyword evidence="1" id="KW-0378">Hydrolase</keyword>
<dbReference type="Pfam" id="PF07555">
    <property type="entry name" value="NAGidase"/>
    <property type="match status" value="1"/>
</dbReference>